<accession>A0ABZ2LZ15</accession>
<protein>
    <recommendedName>
        <fullName evidence="4">Secreted protein</fullName>
    </recommendedName>
</protein>
<feature type="chain" id="PRO_5046489000" description="Secreted protein" evidence="1">
    <location>
        <begin position="17"/>
        <end position="210"/>
    </location>
</feature>
<evidence type="ECO:0008006" key="4">
    <source>
        <dbReference type="Google" id="ProtNLM"/>
    </source>
</evidence>
<evidence type="ECO:0000256" key="1">
    <source>
        <dbReference type="SAM" id="SignalP"/>
    </source>
</evidence>
<feature type="signal peptide" evidence="1">
    <location>
        <begin position="1"/>
        <end position="16"/>
    </location>
</feature>
<organism evidence="2 3">
    <name type="scientific">Pendulispora albinea</name>
    <dbReference type="NCBI Taxonomy" id="2741071"/>
    <lineage>
        <taxon>Bacteria</taxon>
        <taxon>Pseudomonadati</taxon>
        <taxon>Myxococcota</taxon>
        <taxon>Myxococcia</taxon>
        <taxon>Myxococcales</taxon>
        <taxon>Sorangiineae</taxon>
        <taxon>Pendulisporaceae</taxon>
        <taxon>Pendulispora</taxon>
    </lineage>
</organism>
<dbReference type="EMBL" id="CP089984">
    <property type="protein sequence ID" value="WXB16191.1"/>
    <property type="molecule type" value="Genomic_DNA"/>
</dbReference>
<keyword evidence="1" id="KW-0732">Signal</keyword>
<gene>
    <name evidence="2" type="ORF">LZC94_02700</name>
</gene>
<dbReference type="Proteomes" id="UP001370348">
    <property type="component" value="Chromosome"/>
</dbReference>
<name>A0ABZ2LZ15_9BACT</name>
<dbReference type="RefSeq" id="WP_394825820.1">
    <property type="nucleotide sequence ID" value="NZ_CP089984.1"/>
</dbReference>
<reference evidence="2 3" key="1">
    <citation type="submission" date="2021-12" db="EMBL/GenBank/DDBJ databases">
        <title>Discovery of the Pendulisporaceae a myxobacterial family with distinct sporulation behavior and unique specialized metabolism.</title>
        <authorList>
            <person name="Garcia R."/>
            <person name="Popoff A."/>
            <person name="Bader C.D."/>
            <person name="Loehr J."/>
            <person name="Walesch S."/>
            <person name="Walt C."/>
            <person name="Boldt J."/>
            <person name="Bunk B."/>
            <person name="Haeckl F.J.F.P.J."/>
            <person name="Gunesch A.P."/>
            <person name="Birkelbach J."/>
            <person name="Nuebel U."/>
            <person name="Pietschmann T."/>
            <person name="Bach T."/>
            <person name="Mueller R."/>
        </authorList>
    </citation>
    <scope>NUCLEOTIDE SEQUENCE [LARGE SCALE GENOMIC DNA]</scope>
    <source>
        <strain evidence="2 3">MSr11954</strain>
    </source>
</reference>
<proteinExistence type="predicted"/>
<evidence type="ECO:0000313" key="3">
    <source>
        <dbReference type="Proteomes" id="UP001370348"/>
    </source>
</evidence>
<sequence>MSVSKLWRLFASLAFVGAGYIGCTCTPPPNNTPPSGGTCINPAQEPIKWAFVDRTCGCAPGDAKCGYEARMMRCFKSAEVPQFDCANLPPIHRAKDDLGNSWEVLDLESLRLQRETGLRLRDCMQKLNDDPANNVCPTGSSGKTPVAGHFLNRCESAAPMAAPRSASFGPDGGGQLPHECGGNDCLLPSNVWHECGGNDCCGPETQPQTK</sequence>
<evidence type="ECO:0000313" key="2">
    <source>
        <dbReference type="EMBL" id="WXB16191.1"/>
    </source>
</evidence>
<keyword evidence="3" id="KW-1185">Reference proteome</keyword>